<proteinExistence type="predicted"/>
<protein>
    <submittedName>
        <fullName evidence="2">Uncharacterized protein</fullName>
    </submittedName>
</protein>
<dbReference type="EMBL" id="GBRH01160869">
    <property type="protein sequence ID" value="JAE37027.1"/>
    <property type="molecule type" value="Transcribed_RNA"/>
</dbReference>
<evidence type="ECO:0000256" key="1">
    <source>
        <dbReference type="SAM" id="MobiDB-lite"/>
    </source>
</evidence>
<feature type="compositionally biased region" description="Basic residues" evidence="1">
    <location>
        <begin position="1"/>
        <end position="12"/>
    </location>
</feature>
<feature type="region of interest" description="Disordered" evidence="1">
    <location>
        <begin position="1"/>
        <end position="51"/>
    </location>
</feature>
<reference evidence="2" key="1">
    <citation type="submission" date="2014-09" db="EMBL/GenBank/DDBJ databases">
        <authorList>
            <person name="Magalhaes I.L.F."/>
            <person name="Oliveira U."/>
            <person name="Santos F.R."/>
            <person name="Vidigal T.H.D.A."/>
            <person name="Brescovit A.D."/>
            <person name="Santos A.J."/>
        </authorList>
    </citation>
    <scope>NUCLEOTIDE SEQUENCE</scope>
    <source>
        <tissue evidence="2">Shoot tissue taken approximately 20 cm above the soil surface</tissue>
    </source>
</reference>
<sequence>MTLSPRSRRRSTRWLPTKPAPPVTSTRRTFRFRPSGTLPPTKCRAATSRWAGSTENRASGLLLLLEE</sequence>
<organism evidence="2">
    <name type="scientific">Arundo donax</name>
    <name type="common">Giant reed</name>
    <name type="synonym">Donax arundinaceus</name>
    <dbReference type="NCBI Taxonomy" id="35708"/>
    <lineage>
        <taxon>Eukaryota</taxon>
        <taxon>Viridiplantae</taxon>
        <taxon>Streptophyta</taxon>
        <taxon>Embryophyta</taxon>
        <taxon>Tracheophyta</taxon>
        <taxon>Spermatophyta</taxon>
        <taxon>Magnoliopsida</taxon>
        <taxon>Liliopsida</taxon>
        <taxon>Poales</taxon>
        <taxon>Poaceae</taxon>
        <taxon>PACMAD clade</taxon>
        <taxon>Arundinoideae</taxon>
        <taxon>Arundineae</taxon>
        <taxon>Arundo</taxon>
    </lineage>
</organism>
<accession>A0A0A9HJT7</accession>
<reference evidence="2" key="2">
    <citation type="journal article" date="2015" name="Data Brief">
        <title>Shoot transcriptome of the giant reed, Arundo donax.</title>
        <authorList>
            <person name="Barrero R.A."/>
            <person name="Guerrero F.D."/>
            <person name="Moolhuijzen P."/>
            <person name="Goolsby J.A."/>
            <person name="Tidwell J."/>
            <person name="Bellgard S.E."/>
            <person name="Bellgard M.I."/>
        </authorList>
    </citation>
    <scope>NUCLEOTIDE SEQUENCE</scope>
    <source>
        <tissue evidence="2">Shoot tissue taken approximately 20 cm above the soil surface</tissue>
    </source>
</reference>
<name>A0A0A9HJT7_ARUDO</name>
<dbReference type="AlphaFoldDB" id="A0A0A9HJT7"/>
<evidence type="ECO:0000313" key="2">
    <source>
        <dbReference type="EMBL" id="JAE37027.1"/>
    </source>
</evidence>